<evidence type="ECO:0000256" key="1">
    <source>
        <dbReference type="ARBA" id="ARBA00022741"/>
    </source>
</evidence>
<feature type="domain" description="ABC transporter" evidence="3">
    <location>
        <begin position="6"/>
        <end position="240"/>
    </location>
</feature>
<dbReference type="Proteomes" id="UP000295710">
    <property type="component" value="Unassembled WGS sequence"/>
</dbReference>
<dbReference type="PANTHER" id="PTHR43790:SF8">
    <property type="entry name" value="SUGAR ABC TRANSPORTER ATP-BINDING PROTEIN"/>
    <property type="match status" value="1"/>
</dbReference>
<dbReference type="SUPFAM" id="SSF52540">
    <property type="entry name" value="P-loop containing nucleoside triphosphate hydrolases"/>
    <property type="match status" value="2"/>
</dbReference>
<dbReference type="PANTHER" id="PTHR43790">
    <property type="entry name" value="CARBOHYDRATE TRANSPORT ATP-BINDING PROTEIN MG119-RELATED"/>
    <property type="match status" value="1"/>
</dbReference>
<accession>A0A4R4FC64</accession>
<dbReference type="GO" id="GO:0005524">
    <property type="term" value="F:ATP binding"/>
    <property type="evidence" value="ECO:0007669"/>
    <property type="project" value="UniProtKB-KW"/>
</dbReference>
<name>A0A4R4FC64_9FIRM</name>
<keyword evidence="1" id="KW-0547">Nucleotide-binding</keyword>
<dbReference type="InterPro" id="IPR050107">
    <property type="entry name" value="ABC_carbohydrate_import_ATPase"/>
</dbReference>
<dbReference type="GO" id="GO:0016887">
    <property type="term" value="F:ATP hydrolysis activity"/>
    <property type="evidence" value="ECO:0007669"/>
    <property type="project" value="InterPro"/>
</dbReference>
<proteinExistence type="predicted"/>
<keyword evidence="5" id="KW-1185">Reference proteome</keyword>
<gene>
    <name evidence="4" type="ORF">E1963_13495</name>
</gene>
<organism evidence="4 5">
    <name type="scientific">Extibacter muris</name>
    <dbReference type="NCBI Taxonomy" id="1796622"/>
    <lineage>
        <taxon>Bacteria</taxon>
        <taxon>Bacillati</taxon>
        <taxon>Bacillota</taxon>
        <taxon>Clostridia</taxon>
        <taxon>Lachnospirales</taxon>
        <taxon>Lachnospiraceae</taxon>
        <taxon>Extibacter</taxon>
    </lineage>
</organism>
<dbReference type="Gene3D" id="3.40.50.300">
    <property type="entry name" value="P-loop containing nucleotide triphosphate hydrolases"/>
    <property type="match status" value="2"/>
</dbReference>
<dbReference type="AlphaFoldDB" id="A0A4R4FC64"/>
<evidence type="ECO:0000256" key="2">
    <source>
        <dbReference type="ARBA" id="ARBA00022840"/>
    </source>
</evidence>
<evidence type="ECO:0000259" key="3">
    <source>
        <dbReference type="PROSITE" id="PS50893"/>
    </source>
</evidence>
<dbReference type="InterPro" id="IPR027417">
    <property type="entry name" value="P-loop_NTPase"/>
</dbReference>
<dbReference type="InterPro" id="IPR003439">
    <property type="entry name" value="ABC_transporter-like_ATP-bd"/>
</dbReference>
<keyword evidence="2" id="KW-0067">ATP-binding</keyword>
<dbReference type="PROSITE" id="PS50893">
    <property type="entry name" value="ABC_TRANSPORTER_2"/>
    <property type="match status" value="1"/>
</dbReference>
<sequence>MKKEILRINSLNYTYAGNRKLENISMCILEGESVGFLGLTYSGKDLLVRLLCGEAEADIRGLNIYVDGARMSDQEELARYVYRIAASNYKIDDWTVAEYIGLVDSGWFQMLWNRRRLEEETDAYFKELGIPFDVARKLKELTELEKRIADMVKARRHGARIVIVEDEFEGMRPESIGEFARIMKRLARESMAVIVNSHSDMVLSMLSDKYIIMKKGRIVKKCRTDYIQGSRHLEKFLLGGTIKSKKQDMDSYALEQSEEKKTVYRVRGLELKDGRKGDFNFSRGEVVTFLVLDGREKERLFLVLSGRQPGRDIYCNIDSREYASGDFSGFVRGKVVSVMHMGSKEEVFTHMSAGQNLLLPSLGKISSVEYIASSGRISKMLKHNMDSDAMMPDMEAGDLEINDLISITLERWYIYNPKVLVLFEPFAQCDVYGVSIVKSYIKKFANRGTAVIILKSREEYVEDISDKIISLD</sequence>
<evidence type="ECO:0000313" key="4">
    <source>
        <dbReference type="EMBL" id="TDA21162.1"/>
    </source>
</evidence>
<reference evidence="4 5" key="1">
    <citation type="journal article" date="2016" name="Nat. Microbiol.">
        <title>The Mouse Intestinal Bacterial Collection (miBC) provides host-specific insight into cultured diversity and functional potential of the gut microbiota.</title>
        <authorList>
            <person name="Lagkouvardos I."/>
            <person name="Pukall R."/>
            <person name="Abt B."/>
            <person name="Foesel B.U."/>
            <person name="Meier-Kolthoff J.P."/>
            <person name="Kumar N."/>
            <person name="Bresciani A."/>
            <person name="Martinez I."/>
            <person name="Just S."/>
            <person name="Ziegler C."/>
            <person name="Brugiroux S."/>
            <person name="Garzetti D."/>
            <person name="Wenning M."/>
            <person name="Bui T.P."/>
            <person name="Wang J."/>
            <person name="Hugenholtz F."/>
            <person name="Plugge C.M."/>
            <person name="Peterson D.A."/>
            <person name="Hornef M.W."/>
            <person name="Baines J.F."/>
            <person name="Smidt H."/>
            <person name="Walter J."/>
            <person name="Kristiansen K."/>
            <person name="Nielsen H.B."/>
            <person name="Haller D."/>
            <person name="Overmann J."/>
            <person name="Stecher B."/>
            <person name="Clavel T."/>
        </authorList>
    </citation>
    <scope>NUCLEOTIDE SEQUENCE [LARGE SCALE GENOMIC DNA]</scope>
    <source>
        <strain evidence="4 5">DSM 28560</strain>
    </source>
</reference>
<dbReference type="RefSeq" id="WP_132278859.1">
    <property type="nucleotide sequence ID" value="NZ_JAOBST010000022.1"/>
</dbReference>
<comment type="caution">
    <text evidence="4">The sequence shown here is derived from an EMBL/GenBank/DDBJ whole genome shotgun (WGS) entry which is preliminary data.</text>
</comment>
<evidence type="ECO:0000313" key="5">
    <source>
        <dbReference type="Proteomes" id="UP000295710"/>
    </source>
</evidence>
<protein>
    <recommendedName>
        <fullName evidence="3">ABC transporter domain-containing protein</fullName>
    </recommendedName>
</protein>
<dbReference type="EMBL" id="SMMX01000011">
    <property type="protein sequence ID" value="TDA21162.1"/>
    <property type="molecule type" value="Genomic_DNA"/>
</dbReference>